<accession>A0A4V2GCE3</accession>
<name>A0A4V2GCE3_9ACTN</name>
<evidence type="ECO:0000259" key="2">
    <source>
        <dbReference type="Pfam" id="PF08044"/>
    </source>
</evidence>
<evidence type="ECO:0000313" key="3">
    <source>
        <dbReference type="EMBL" id="RZU71676.1"/>
    </source>
</evidence>
<feature type="region of interest" description="Disordered" evidence="1">
    <location>
        <begin position="67"/>
        <end position="99"/>
    </location>
</feature>
<organism evidence="3 4">
    <name type="scientific">Micromonospora kangleipakensis</name>
    <dbReference type="NCBI Taxonomy" id="1077942"/>
    <lineage>
        <taxon>Bacteria</taxon>
        <taxon>Bacillati</taxon>
        <taxon>Actinomycetota</taxon>
        <taxon>Actinomycetes</taxon>
        <taxon>Micromonosporales</taxon>
        <taxon>Micromonosporaceae</taxon>
        <taxon>Micromonospora</taxon>
    </lineage>
</organism>
<feature type="domain" description="DUF1707" evidence="2">
    <location>
        <begin position="11"/>
        <end position="63"/>
    </location>
</feature>
<evidence type="ECO:0000313" key="4">
    <source>
        <dbReference type="Proteomes" id="UP000294114"/>
    </source>
</evidence>
<dbReference type="Pfam" id="PF08044">
    <property type="entry name" value="DUF1707"/>
    <property type="match status" value="1"/>
</dbReference>
<proteinExistence type="predicted"/>
<feature type="region of interest" description="Disordered" evidence="1">
    <location>
        <begin position="162"/>
        <end position="192"/>
    </location>
</feature>
<feature type="compositionally biased region" description="Pro residues" evidence="1">
    <location>
        <begin position="86"/>
        <end position="98"/>
    </location>
</feature>
<dbReference type="PANTHER" id="PTHR40763:SF4">
    <property type="entry name" value="DUF1707 DOMAIN-CONTAINING PROTEIN"/>
    <property type="match status" value="1"/>
</dbReference>
<dbReference type="Proteomes" id="UP000294114">
    <property type="component" value="Unassembled WGS sequence"/>
</dbReference>
<dbReference type="EMBL" id="SHLD01000001">
    <property type="protein sequence ID" value="RZU71676.1"/>
    <property type="molecule type" value="Genomic_DNA"/>
</dbReference>
<dbReference type="InterPro" id="IPR012551">
    <property type="entry name" value="DUF1707_SHOCT-like"/>
</dbReference>
<reference evidence="3 4" key="1">
    <citation type="submission" date="2019-02" db="EMBL/GenBank/DDBJ databases">
        <title>Sequencing the genomes of 1000 actinobacteria strains.</title>
        <authorList>
            <person name="Klenk H.-P."/>
        </authorList>
    </citation>
    <scope>NUCLEOTIDE SEQUENCE [LARGE SCALE GENOMIC DNA]</scope>
    <source>
        <strain evidence="3 4">DSM 45612</strain>
    </source>
</reference>
<evidence type="ECO:0000256" key="1">
    <source>
        <dbReference type="SAM" id="MobiDB-lite"/>
    </source>
</evidence>
<keyword evidence="4" id="KW-1185">Reference proteome</keyword>
<comment type="caution">
    <text evidence="3">The sequence shown here is derived from an EMBL/GenBank/DDBJ whole genome shotgun (WGS) entry which is preliminary data.</text>
</comment>
<dbReference type="PANTHER" id="PTHR40763">
    <property type="entry name" value="MEMBRANE PROTEIN-RELATED"/>
    <property type="match status" value="1"/>
</dbReference>
<sequence length="259" mass="27529">MLAGMDGRDGMRAADADRQEAAERLRVALEEGRIDLYEYDERLQRTYGAKTYGELGQVLADLPGPAPLERSGLAPRQPGPADVAAPVPPAAAPAPASGPVPSGVRGNWLLEVWMPWLRVAVILNAIWLLSAVGAGELIFYWPLWVLGPWGAVLLMRTAGGLAGGEPRHRDDRGSAAGAADRPGGRGSGSVIARPGAGCARGVRFPRAGDVRAGRFGDGPQAGVHFQIGAQRPLRHAHPALRWESEPRLARARRFSSEPV</sequence>
<dbReference type="AlphaFoldDB" id="A0A4V2GCE3"/>
<protein>
    <submittedName>
        <fullName evidence="3">Uncharacterized protein DUF1707</fullName>
    </submittedName>
</protein>
<gene>
    <name evidence="3" type="ORF">EV384_0002</name>
</gene>